<protein>
    <submittedName>
        <fullName evidence="2">Uncharacterized protein</fullName>
    </submittedName>
</protein>
<accession>A0A249SNI7</accession>
<name>A0A249SNI7_9MOLU</name>
<evidence type="ECO:0000313" key="2">
    <source>
        <dbReference type="EMBL" id="ASZ09235.1"/>
    </source>
</evidence>
<feature type="coiled-coil region" evidence="1">
    <location>
        <begin position="283"/>
        <end position="351"/>
    </location>
</feature>
<sequence length="357" mass="43018">MPKKLYEYKNPKADIAWSKFNETFGGKVNGKNKDKLTELRFWWWFLKRNAIWEEDRILTEKQKKNPLFSPADVEQSNKIEATNPEPYFYRPDEFREDGDKIIRKLPEDSWIYDLYWNSLIANDVQFANPKGAAQRLLDMRKSWMNKVELEQELDKQYLQSMRDAWWTFDGAGQPERYLNNPAREEEWNLQTYGGLIKNGPINLLELKESITWIEDEWTEEEQEWSTDWVTRYPKEWWIAEEEAILKIVDEEIDYYAGAFFDKHKQPYNDENYRKHTLEKFAIEKELSKQKAEEEAYYAKLEAERDRAMKSQTLSSIANQEEDNIFEICNKIKELTKQLEIEQNKLWEYALKMKSNSK</sequence>
<dbReference type="RefSeq" id="WP_027875559.1">
    <property type="nucleotide sequence ID" value="NZ_CP023173.1"/>
</dbReference>
<keyword evidence="3" id="KW-1185">Reference proteome</keyword>
<dbReference type="Proteomes" id="UP000232229">
    <property type="component" value="Chromosome"/>
</dbReference>
<proteinExistence type="predicted"/>
<keyword evidence="1" id="KW-0175">Coiled coil</keyword>
<gene>
    <name evidence="2" type="ORF">CK556_02630</name>
</gene>
<dbReference type="AlphaFoldDB" id="A0A249SNI7"/>
<dbReference type="EMBL" id="CP023173">
    <property type="protein sequence ID" value="ASZ09235.1"/>
    <property type="molecule type" value="Genomic_DNA"/>
</dbReference>
<reference evidence="2 3" key="1">
    <citation type="submission" date="2017-08" db="EMBL/GenBank/DDBJ databases">
        <title>Complete Genome Sequence of Mesoplasma chauliocola.</title>
        <authorList>
            <person name="Knight T.F.Jr."/>
            <person name="Citino T."/>
        </authorList>
    </citation>
    <scope>NUCLEOTIDE SEQUENCE [LARGE SCALE GENOMIC DNA]</scope>
    <source>
        <strain evidence="2 3">CHPA-2</strain>
    </source>
</reference>
<evidence type="ECO:0000256" key="1">
    <source>
        <dbReference type="SAM" id="Coils"/>
    </source>
</evidence>
<evidence type="ECO:0000313" key="3">
    <source>
        <dbReference type="Proteomes" id="UP000232229"/>
    </source>
</evidence>
<organism evidence="2 3">
    <name type="scientific">Mesoplasma chauliocola</name>
    <dbReference type="NCBI Taxonomy" id="216427"/>
    <lineage>
        <taxon>Bacteria</taxon>
        <taxon>Bacillati</taxon>
        <taxon>Mycoplasmatota</taxon>
        <taxon>Mollicutes</taxon>
        <taxon>Entomoplasmatales</taxon>
        <taxon>Entomoplasmataceae</taxon>
        <taxon>Mesoplasma</taxon>
    </lineage>
</organism>
<dbReference type="KEGG" id="mchc:CK556_02630"/>